<dbReference type="PANTHER" id="PTHR33516:SF2">
    <property type="entry name" value="LEXA REPRESSOR-RELATED"/>
    <property type="match status" value="1"/>
</dbReference>
<evidence type="ECO:0000256" key="9">
    <source>
        <dbReference type="ARBA" id="ARBA00023204"/>
    </source>
</evidence>
<dbReference type="InterPro" id="IPR036388">
    <property type="entry name" value="WH-like_DNA-bd_sf"/>
</dbReference>
<evidence type="ECO:0000259" key="11">
    <source>
        <dbReference type="Pfam" id="PF01726"/>
    </source>
</evidence>
<keyword evidence="8" id="KW-0804">Transcription</keyword>
<organism evidence="12">
    <name type="scientific">marine metagenome</name>
    <dbReference type="NCBI Taxonomy" id="408172"/>
    <lineage>
        <taxon>unclassified sequences</taxon>
        <taxon>metagenomes</taxon>
        <taxon>ecological metagenomes</taxon>
    </lineage>
</organism>
<dbReference type="InterPro" id="IPR050077">
    <property type="entry name" value="LexA_repressor"/>
</dbReference>
<name>A0A383AEP2_9ZZZZ</name>
<evidence type="ECO:0000256" key="8">
    <source>
        <dbReference type="ARBA" id="ARBA00023163"/>
    </source>
</evidence>
<proteinExistence type="predicted"/>
<dbReference type="GO" id="GO:0004252">
    <property type="term" value="F:serine-type endopeptidase activity"/>
    <property type="evidence" value="ECO:0007669"/>
    <property type="project" value="InterPro"/>
</dbReference>
<dbReference type="GO" id="GO:0006281">
    <property type="term" value="P:DNA repair"/>
    <property type="evidence" value="ECO:0007669"/>
    <property type="project" value="UniProtKB-KW"/>
</dbReference>
<feature type="non-terminal residue" evidence="12">
    <location>
        <position position="94"/>
    </location>
</feature>
<dbReference type="Pfam" id="PF01726">
    <property type="entry name" value="LexA_DNA_bind"/>
    <property type="match status" value="1"/>
</dbReference>
<dbReference type="GO" id="GO:0003677">
    <property type="term" value="F:DNA binding"/>
    <property type="evidence" value="ECO:0007669"/>
    <property type="project" value="UniProtKB-KW"/>
</dbReference>
<evidence type="ECO:0000313" key="12">
    <source>
        <dbReference type="EMBL" id="SVE06277.1"/>
    </source>
</evidence>
<keyword evidence="4" id="KW-0378">Hydrolase</keyword>
<dbReference type="InterPro" id="IPR006199">
    <property type="entry name" value="LexA_DNA-bd_dom"/>
</dbReference>
<evidence type="ECO:0000256" key="4">
    <source>
        <dbReference type="ARBA" id="ARBA00022801"/>
    </source>
</evidence>
<keyword evidence="9" id="KW-0234">DNA repair</keyword>
<sequence>MYLTRRQKEILDYVNKHVNDNGYAPTLKEIGSRFGLSSPATVYNHIELLVQKGYLRKTPHQGRGIELVDGEPVRTVEIPVLGQISAARLIQATT</sequence>
<evidence type="ECO:0000256" key="3">
    <source>
        <dbReference type="ARBA" id="ARBA00022763"/>
    </source>
</evidence>
<dbReference type="GO" id="GO:0006260">
    <property type="term" value="P:DNA replication"/>
    <property type="evidence" value="ECO:0007669"/>
    <property type="project" value="UniProtKB-KW"/>
</dbReference>
<dbReference type="AlphaFoldDB" id="A0A383AEP2"/>
<evidence type="ECO:0000256" key="1">
    <source>
        <dbReference type="ARBA" id="ARBA00022491"/>
    </source>
</evidence>
<keyword evidence="7" id="KW-0238">DNA-binding</keyword>
<keyword evidence="2" id="KW-0235">DNA replication</keyword>
<accession>A0A383AEP2</accession>
<evidence type="ECO:0000256" key="6">
    <source>
        <dbReference type="ARBA" id="ARBA00023015"/>
    </source>
</evidence>
<protein>
    <recommendedName>
        <fullName evidence="11">LexA repressor DNA-binding domain-containing protein</fullName>
    </recommendedName>
</protein>
<dbReference type="GO" id="GO:0009432">
    <property type="term" value="P:SOS response"/>
    <property type="evidence" value="ECO:0007669"/>
    <property type="project" value="UniProtKB-KW"/>
</dbReference>
<dbReference type="FunFam" id="1.10.10.10:FF:000009">
    <property type="entry name" value="LexA repressor"/>
    <property type="match status" value="1"/>
</dbReference>
<reference evidence="12" key="1">
    <citation type="submission" date="2018-05" db="EMBL/GenBank/DDBJ databases">
        <authorList>
            <person name="Lanie J.A."/>
            <person name="Ng W.-L."/>
            <person name="Kazmierczak K.M."/>
            <person name="Andrzejewski T.M."/>
            <person name="Davidsen T.M."/>
            <person name="Wayne K.J."/>
            <person name="Tettelin H."/>
            <person name="Glass J.I."/>
            <person name="Rusch D."/>
            <person name="Podicherti R."/>
            <person name="Tsui H.-C.T."/>
            <person name="Winkler M.E."/>
        </authorList>
    </citation>
    <scope>NUCLEOTIDE SEQUENCE</scope>
</reference>
<dbReference type="Gene3D" id="1.10.10.10">
    <property type="entry name" value="Winged helix-like DNA-binding domain superfamily/Winged helix DNA-binding domain"/>
    <property type="match status" value="1"/>
</dbReference>
<dbReference type="InterPro" id="IPR036390">
    <property type="entry name" value="WH_DNA-bd_sf"/>
</dbReference>
<keyword evidence="5" id="KW-0068">Autocatalytic cleavage</keyword>
<evidence type="ECO:0000256" key="2">
    <source>
        <dbReference type="ARBA" id="ARBA00022705"/>
    </source>
</evidence>
<keyword evidence="1" id="KW-0678">Repressor</keyword>
<evidence type="ECO:0000256" key="7">
    <source>
        <dbReference type="ARBA" id="ARBA00023125"/>
    </source>
</evidence>
<dbReference type="PANTHER" id="PTHR33516">
    <property type="entry name" value="LEXA REPRESSOR"/>
    <property type="match status" value="1"/>
</dbReference>
<dbReference type="EMBL" id="UINC01191567">
    <property type="protein sequence ID" value="SVE06277.1"/>
    <property type="molecule type" value="Genomic_DNA"/>
</dbReference>
<feature type="domain" description="LexA repressor DNA-binding" evidence="11">
    <location>
        <begin position="3"/>
        <end position="64"/>
    </location>
</feature>
<evidence type="ECO:0000256" key="5">
    <source>
        <dbReference type="ARBA" id="ARBA00022813"/>
    </source>
</evidence>
<keyword evidence="10" id="KW-0742">SOS response</keyword>
<gene>
    <name evidence="12" type="ORF">METZ01_LOCUS459131</name>
</gene>
<keyword evidence="3" id="KW-0227">DNA damage</keyword>
<dbReference type="GO" id="GO:0006508">
    <property type="term" value="P:proteolysis"/>
    <property type="evidence" value="ECO:0007669"/>
    <property type="project" value="InterPro"/>
</dbReference>
<dbReference type="SUPFAM" id="SSF46785">
    <property type="entry name" value="Winged helix' DNA-binding domain"/>
    <property type="match status" value="1"/>
</dbReference>
<evidence type="ECO:0000256" key="10">
    <source>
        <dbReference type="ARBA" id="ARBA00023236"/>
    </source>
</evidence>
<keyword evidence="6" id="KW-0805">Transcription regulation</keyword>